<gene>
    <name evidence="2" type="ORF">MKP05_04045</name>
</gene>
<name>A0ABS9RR22_9GAMM</name>
<reference evidence="2 3" key="1">
    <citation type="submission" date="2022-02" db="EMBL/GenBank/DDBJ databases">
        <title>Halomonas fukangensis sp. nov., a halophilic bacterium isolated from a bulk soil of Kalidium foliatum at Fukang.</title>
        <authorList>
            <person name="Huang Y."/>
        </authorList>
    </citation>
    <scope>NUCLEOTIDE SEQUENCE [LARGE SCALE GENOMIC DNA]</scope>
    <source>
        <strain evidence="2 3">EGI 63088</strain>
    </source>
</reference>
<comment type="caution">
    <text evidence="2">The sequence shown here is derived from an EMBL/GenBank/DDBJ whole genome shotgun (WGS) entry which is preliminary data.</text>
</comment>
<evidence type="ECO:0000313" key="3">
    <source>
        <dbReference type="Proteomes" id="UP001202117"/>
    </source>
</evidence>
<proteinExistence type="predicted"/>
<feature type="signal peptide" evidence="1">
    <location>
        <begin position="1"/>
        <end position="26"/>
    </location>
</feature>
<dbReference type="EMBL" id="JAKVPY010000004">
    <property type="protein sequence ID" value="MCH4562303.1"/>
    <property type="molecule type" value="Genomic_DNA"/>
</dbReference>
<sequence>MTTPSVPCAWRLGLALFVLPVATALAGDGHDLSFQGDASFQGPHADQAVQVALVDADSGEVVAREAGSVSADEDPAFAFDFPGALQAGQRYEVHYWIDSNFNDGSAGACDPKSQDHQWRVELGEASEAVTHTEEHAPARMAEVCTTFEE</sequence>
<accession>A0ABS9RR22</accession>
<keyword evidence="1" id="KW-0732">Signal</keyword>
<dbReference type="Proteomes" id="UP001202117">
    <property type="component" value="Unassembled WGS sequence"/>
</dbReference>
<evidence type="ECO:0000256" key="1">
    <source>
        <dbReference type="SAM" id="SignalP"/>
    </source>
</evidence>
<evidence type="ECO:0000313" key="2">
    <source>
        <dbReference type="EMBL" id="MCH4562303.1"/>
    </source>
</evidence>
<protein>
    <submittedName>
        <fullName evidence="2">Uncharacterized protein</fullName>
    </submittedName>
</protein>
<organism evidence="2 3">
    <name type="scientific">Halomonas flagellata</name>
    <dbReference type="NCBI Taxonomy" id="2920385"/>
    <lineage>
        <taxon>Bacteria</taxon>
        <taxon>Pseudomonadati</taxon>
        <taxon>Pseudomonadota</taxon>
        <taxon>Gammaproteobacteria</taxon>
        <taxon>Oceanospirillales</taxon>
        <taxon>Halomonadaceae</taxon>
        <taxon>Halomonas</taxon>
    </lineage>
</organism>
<dbReference type="RefSeq" id="WP_240567144.1">
    <property type="nucleotide sequence ID" value="NZ_JAKVPY010000004.1"/>
</dbReference>
<feature type="chain" id="PRO_5045877329" evidence="1">
    <location>
        <begin position="27"/>
        <end position="149"/>
    </location>
</feature>
<keyword evidence="3" id="KW-1185">Reference proteome</keyword>